<organism evidence="1 2">
    <name type="scientific">Candidatus Kaiserbacteria bacterium RIFCSPLOWO2_01_FULL_54_24</name>
    <dbReference type="NCBI Taxonomy" id="1798515"/>
    <lineage>
        <taxon>Bacteria</taxon>
        <taxon>Candidatus Kaiseribacteriota</taxon>
    </lineage>
</organism>
<proteinExistence type="predicted"/>
<name>A0A1F6EU34_9BACT</name>
<sequence length="217" mass="24579">MKTRLVGNTHVVSGGPERLQDVLSFLREEGIETEANPDLYVRAYKKFGIDEARELRERASLRALGKRRIFIIAAPDLNREAQNALLKTLEEPPGNALFFFVLPSPESLLPTLRSRVQILRMCDIRIMDVAHPYFDTKRFLAAPADKRLDMLKPLLEKGDDDKRDLGAILAFLSSLEEKLAKSPQGLKTVYRTRKYVTDKGALIKPLLEQVALLVPRV</sequence>
<dbReference type="Gene3D" id="3.40.50.300">
    <property type="entry name" value="P-loop containing nucleotide triphosphate hydrolases"/>
    <property type="match status" value="1"/>
</dbReference>
<dbReference type="Proteomes" id="UP000177215">
    <property type="component" value="Unassembled WGS sequence"/>
</dbReference>
<comment type="caution">
    <text evidence="1">The sequence shown here is derived from an EMBL/GenBank/DDBJ whole genome shotgun (WGS) entry which is preliminary data.</text>
</comment>
<evidence type="ECO:0000313" key="2">
    <source>
        <dbReference type="Proteomes" id="UP000177215"/>
    </source>
</evidence>
<evidence type="ECO:0000313" key="1">
    <source>
        <dbReference type="EMBL" id="OGG77012.1"/>
    </source>
</evidence>
<reference evidence="1 2" key="1">
    <citation type="journal article" date="2016" name="Nat. Commun.">
        <title>Thousands of microbial genomes shed light on interconnected biogeochemical processes in an aquifer system.</title>
        <authorList>
            <person name="Anantharaman K."/>
            <person name="Brown C.T."/>
            <person name="Hug L.A."/>
            <person name="Sharon I."/>
            <person name="Castelle C.J."/>
            <person name="Probst A.J."/>
            <person name="Thomas B.C."/>
            <person name="Singh A."/>
            <person name="Wilkins M.J."/>
            <person name="Karaoz U."/>
            <person name="Brodie E.L."/>
            <person name="Williams K.H."/>
            <person name="Hubbard S.S."/>
            <person name="Banfield J.F."/>
        </authorList>
    </citation>
    <scope>NUCLEOTIDE SEQUENCE [LARGE SCALE GENOMIC DNA]</scope>
</reference>
<dbReference type="InterPro" id="IPR027417">
    <property type="entry name" value="P-loop_NTPase"/>
</dbReference>
<dbReference type="EMBL" id="MFMC01000029">
    <property type="protein sequence ID" value="OGG77012.1"/>
    <property type="molecule type" value="Genomic_DNA"/>
</dbReference>
<dbReference type="AlphaFoldDB" id="A0A1F6EU34"/>
<evidence type="ECO:0008006" key="3">
    <source>
        <dbReference type="Google" id="ProtNLM"/>
    </source>
</evidence>
<dbReference type="Pfam" id="PF13177">
    <property type="entry name" value="DNA_pol3_delta2"/>
    <property type="match status" value="1"/>
</dbReference>
<dbReference type="SUPFAM" id="SSF52540">
    <property type="entry name" value="P-loop containing nucleoside triphosphate hydrolases"/>
    <property type="match status" value="1"/>
</dbReference>
<protein>
    <recommendedName>
        <fullName evidence="3">DNA polymerase III subunit delta</fullName>
    </recommendedName>
</protein>
<gene>
    <name evidence="1" type="ORF">A3B35_01530</name>
</gene>
<dbReference type="STRING" id="1798515.A3B35_01530"/>
<accession>A0A1F6EU34</accession>